<evidence type="ECO:0000313" key="1">
    <source>
        <dbReference type="EMBL" id="MBE7699163.1"/>
    </source>
</evidence>
<dbReference type="AlphaFoldDB" id="A0A9D5U6K1"/>
<name>A0A9D5U6K1_9CELL</name>
<dbReference type="PROSITE" id="PS51257">
    <property type="entry name" value="PROKAR_LIPOPROTEIN"/>
    <property type="match status" value="1"/>
</dbReference>
<keyword evidence="2" id="KW-1185">Reference proteome</keyword>
<dbReference type="Proteomes" id="UP000822993">
    <property type="component" value="Unassembled WGS sequence"/>
</dbReference>
<evidence type="ECO:0000313" key="2">
    <source>
        <dbReference type="Proteomes" id="UP000822993"/>
    </source>
</evidence>
<dbReference type="EMBL" id="JACSPN010000002">
    <property type="protein sequence ID" value="MBE7699163.1"/>
    <property type="molecule type" value="Genomic_DNA"/>
</dbReference>
<protein>
    <submittedName>
        <fullName evidence="1">Uncharacterized protein</fullName>
    </submittedName>
</protein>
<reference evidence="1 2" key="1">
    <citation type="submission" date="2020-08" db="EMBL/GenBank/DDBJ databases">
        <title>A Genomic Blueprint of the Chicken Gut Microbiome.</title>
        <authorList>
            <person name="Gilroy R."/>
            <person name="Ravi A."/>
            <person name="Getino M."/>
            <person name="Pursley I."/>
            <person name="Horton D.L."/>
            <person name="Alikhan N.-F."/>
            <person name="Baker D."/>
            <person name="Gharbi K."/>
            <person name="Hall N."/>
            <person name="Watson M."/>
            <person name="Adriaenssens E.M."/>
            <person name="Foster-Nyarko E."/>
            <person name="Jarju S."/>
            <person name="Secka A."/>
            <person name="Antonio M."/>
            <person name="Oren A."/>
            <person name="Chaudhuri R."/>
            <person name="La Ragione R.M."/>
            <person name="Hildebrand F."/>
            <person name="Pallen M.J."/>
        </authorList>
    </citation>
    <scope>NUCLEOTIDE SEQUENCE [LARGE SCALE GENOMIC DNA]</scope>
    <source>
        <strain evidence="1 2">Sa1BUA8</strain>
    </source>
</reference>
<comment type="caution">
    <text evidence="1">The sequence shown here is derived from an EMBL/GenBank/DDBJ whole genome shotgun (WGS) entry which is preliminary data.</text>
</comment>
<gene>
    <name evidence="1" type="ORF">H9623_02430</name>
</gene>
<dbReference type="RefSeq" id="WP_193718503.1">
    <property type="nucleotide sequence ID" value="NZ_JACSPN010000002.1"/>
</dbReference>
<organism evidence="1 2">
    <name type="scientific">Oerskovia douganii</name>
    <dbReference type="NCBI Taxonomy" id="2762210"/>
    <lineage>
        <taxon>Bacteria</taxon>
        <taxon>Bacillati</taxon>
        <taxon>Actinomycetota</taxon>
        <taxon>Actinomycetes</taxon>
        <taxon>Micrococcales</taxon>
        <taxon>Cellulomonadaceae</taxon>
        <taxon>Oerskovia</taxon>
    </lineage>
</organism>
<sequence length="183" mass="18919">MRRATVGVLVVGVLGVTGCSADTEGEMRFEADTSVTLTVPERDAPELPLRPEHPEGPAGASSFLSGLLADDERFGTVRLDRSGSLVLVWHGDPPLEALASVAEAYPDVPVRVEPLGVLPGDLQGLAESLLGGERRPGIGAASVRDDLSAIVVQVAGPVANPLTLAERLSAEVGFPVEVEVSAP</sequence>
<proteinExistence type="predicted"/>
<accession>A0A9D5U6K1</accession>